<evidence type="ECO:0000313" key="1">
    <source>
        <dbReference type="EMBL" id="KAJ8981257.1"/>
    </source>
</evidence>
<evidence type="ECO:0008006" key="3">
    <source>
        <dbReference type="Google" id="ProtNLM"/>
    </source>
</evidence>
<dbReference type="PANTHER" id="PTHR31511:SF12">
    <property type="entry name" value="RHO TERMINATION FACTOR N-TERMINAL DOMAIN-CONTAINING PROTEIN"/>
    <property type="match status" value="1"/>
</dbReference>
<organism evidence="1 2">
    <name type="scientific">Molorchus minor</name>
    <dbReference type="NCBI Taxonomy" id="1323400"/>
    <lineage>
        <taxon>Eukaryota</taxon>
        <taxon>Metazoa</taxon>
        <taxon>Ecdysozoa</taxon>
        <taxon>Arthropoda</taxon>
        <taxon>Hexapoda</taxon>
        <taxon>Insecta</taxon>
        <taxon>Pterygota</taxon>
        <taxon>Neoptera</taxon>
        <taxon>Endopterygota</taxon>
        <taxon>Coleoptera</taxon>
        <taxon>Polyphaga</taxon>
        <taxon>Cucujiformia</taxon>
        <taxon>Chrysomeloidea</taxon>
        <taxon>Cerambycidae</taxon>
        <taxon>Lamiinae</taxon>
        <taxon>Monochamini</taxon>
        <taxon>Molorchus</taxon>
    </lineage>
</organism>
<proteinExistence type="predicted"/>
<evidence type="ECO:0000313" key="2">
    <source>
        <dbReference type="Proteomes" id="UP001162164"/>
    </source>
</evidence>
<dbReference type="EMBL" id="JAPWTJ010000192">
    <property type="protein sequence ID" value="KAJ8981257.1"/>
    <property type="molecule type" value="Genomic_DNA"/>
</dbReference>
<comment type="caution">
    <text evidence="1">The sequence shown here is derived from an EMBL/GenBank/DDBJ whole genome shotgun (WGS) entry which is preliminary data.</text>
</comment>
<reference evidence="1" key="1">
    <citation type="journal article" date="2023" name="Insect Mol. Biol.">
        <title>Genome sequencing provides insights into the evolution of gene families encoding plant cell wall-degrading enzymes in longhorned beetles.</title>
        <authorList>
            <person name="Shin N.R."/>
            <person name="Okamura Y."/>
            <person name="Kirsch R."/>
            <person name="Pauchet Y."/>
        </authorList>
    </citation>
    <scope>NUCLEOTIDE SEQUENCE</scope>
    <source>
        <strain evidence="1">MMC_N1</strain>
    </source>
</reference>
<dbReference type="Proteomes" id="UP001162164">
    <property type="component" value="Unassembled WGS sequence"/>
</dbReference>
<accession>A0ABQ9JU69</accession>
<sequence>YTVKPSQLSFTLILNRSFILKVNPHVDHKGGDATNVYGIIIEGHIRSSIIVWWGKLGGGLCYKRRLSFKYLVNILPTRDSSDIKSFNTPNELLDQSRDLDTRWNTFVDLKMSQTTKFQERDSGWAFEQILYLEMNINKYRRFLIHTISPKFIEKKRAVVNVRNRDQCCFAWAVTSALLIDFPAKLRYISKFEELNNITVNVYGLENKLENDKIKYEIVRPVRYSQRKLYVHVILLLLSEECVNFIIVGFRICLSLFLHKFELLNIKNISVMGAYYIFITNAF</sequence>
<keyword evidence="2" id="KW-1185">Reference proteome</keyword>
<feature type="non-terminal residue" evidence="1">
    <location>
        <position position="1"/>
    </location>
</feature>
<protein>
    <recommendedName>
        <fullName evidence="3">Maturase K</fullName>
    </recommendedName>
</protein>
<dbReference type="PANTHER" id="PTHR31511">
    <property type="entry name" value="PROTEIN CBG23764"/>
    <property type="match status" value="1"/>
</dbReference>
<gene>
    <name evidence="1" type="ORF">NQ317_014568</name>
</gene>
<name>A0ABQ9JU69_9CUCU</name>